<dbReference type="PANTHER" id="PTHR30327:SF1">
    <property type="entry name" value="UPF0301 PROTEIN YQGE"/>
    <property type="match status" value="1"/>
</dbReference>
<dbReference type="GO" id="GO:0005829">
    <property type="term" value="C:cytosol"/>
    <property type="evidence" value="ECO:0007669"/>
    <property type="project" value="TreeGrafter"/>
</dbReference>
<dbReference type="EMBL" id="UINC01114607">
    <property type="protein sequence ID" value="SVC85027.1"/>
    <property type="molecule type" value="Genomic_DNA"/>
</dbReference>
<proteinExistence type="predicted"/>
<dbReference type="Gene3D" id="3.40.1740.10">
    <property type="entry name" value="VC0467-like"/>
    <property type="match status" value="1"/>
</dbReference>
<accession>A0A382QJ58</accession>
<evidence type="ECO:0000313" key="1">
    <source>
        <dbReference type="EMBL" id="SVC85027.1"/>
    </source>
</evidence>
<name>A0A382QJ58_9ZZZZ</name>
<dbReference type="AlphaFoldDB" id="A0A382QJ58"/>
<protein>
    <submittedName>
        <fullName evidence="1">Uncharacterized protein</fullName>
    </submittedName>
</protein>
<dbReference type="PANTHER" id="PTHR30327">
    <property type="entry name" value="UNCHARACTERIZED PROTEIN YQGE"/>
    <property type="match status" value="1"/>
</dbReference>
<sequence length="167" mass="19011">ATEKIRDSRFEKTVILMLEHDKKGALGIVINKPLGKITLGSLISKIDDPSINKKKLYDVKIPIYWGGPVDENKMLILHSNDYKNETTKKYNNLSTSSDLTTLVKIAEKKGPKKSLVILGLAAWNIGQLDGEIELERWTLSEIDEDLIFDMENKKKWLKAINNSFIRL</sequence>
<organism evidence="1">
    <name type="scientific">marine metagenome</name>
    <dbReference type="NCBI Taxonomy" id="408172"/>
    <lineage>
        <taxon>unclassified sequences</taxon>
        <taxon>metagenomes</taxon>
        <taxon>ecological metagenomes</taxon>
    </lineage>
</organism>
<reference evidence="1" key="1">
    <citation type="submission" date="2018-05" db="EMBL/GenBank/DDBJ databases">
        <authorList>
            <person name="Lanie J.A."/>
            <person name="Ng W.-L."/>
            <person name="Kazmierczak K.M."/>
            <person name="Andrzejewski T.M."/>
            <person name="Davidsen T.M."/>
            <person name="Wayne K.J."/>
            <person name="Tettelin H."/>
            <person name="Glass J.I."/>
            <person name="Rusch D."/>
            <person name="Podicherti R."/>
            <person name="Tsui H.-C.T."/>
            <person name="Winkler M.E."/>
        </authorList>
    </citation>
    <scope>NUCLEOTIDE SEQUENCE</scope>
</reference>
<dbReference type="SUPFAM" id="SSF143456">
    <property type="entry name" value="VC0467-like"/>
    <property type="match status" value="1"/>
</dbReference>
<dbReference type="InterPro" id="IPR003774">
    <property type="entry name" value="AlgH-like"/>
</dbReference>
<dbReference type="Gene3D" id="3.30.70.1300">
    <property type="entry name" value="VC0467-like domains"/>
    <property type="match status" value="1"/>
</dbReference>
<gene>
    <name evidence="1" type="ORF">METZ01_LOCUS337881</name>
</gene>
<feature type="non-terminal residue" evidence="1">
    <location>
        <position position="1"/>
    </location>
</feature>
<dbReference type="Pfam" id="PF02622">
    <property type="entry name" value="DUF179"/>
    <property type="match status" value="1"/>
</dbReference>